<reference evidence="2 3" key="1">
    <citation type="submission" date="2020-08" db="EMBL/GenBank/DDBJ databases">
        <title>Genomic Encyclopedia of Type Strains, Phase IV (KMG-IV): sequencing the most valuable type-strain genomes for metagenomic binning, comparative biology and taxonomic classification.</title>
        <authorList>
            <person name="Goeker M."/>
        </authorList>
    </citation>
    <scope>NUCLEOTIDE SEQUENCE [LARGE SCALE GENOMIC DNA]</scope>
    <source>
        <strain evidence="2 3">DSM 40141</strain>
    </source>
</reference>
<evidence type="ECO:0000313" key="3">
    <source>
        <dbReference type="Proteomes" id="UP000540423"/>
    </source>
</evidence>
<keyword evidence="3" id="KW-1185">Reference proteome</keyword>
<name>A0A7X0HBS9_9ACTN</name>
<evidence type="ECO:0008006" key="4">
    <source>
        <dbReference type="Google" id="ProtNLM"/>
    </source>
</evidence>
<evidence type="ECO:0000256" key="1">
    <source>
        <dbReference type="SAM" id="SignalP"/>
    </source>
</evidence>
<dbReference type="Proteomes" id="UP000540423">
    <property type="component" value="Unassembled WGS sequence"/>
</dbReference>
<protein>
    <recommendedName>
        <fullName evidence="4">DUF11 domain-containing protein</fullName>
    </recommendedName>
</protein>
<feature type="signal peptide" evidence="1">
    <location>
        <begin position="1"/>
        <end position="27"/>
    </location>
</feature>
<proteinExistence type="predicted"/>
<organism evidence="2 3">
    <name type="scientific">Streptomyces candidus</name>
    <dbReference type="NCBI Taxonomy" id="67283"/>
    <lineage>
        <taxon>Bacteria</taxon>
        <taxon>Bacillati</taxon>
        <taxon>Actinomycetota</taxon>
        <taxon>Actinomycetes</taxon>
        <taxon>Kitasatosporales</taxon>
        <taxon>Streptomycetaceae</taxon>
        <taxon>Streptomyces</taxon>
    </lineage>
</organism>
<sequence>MTMTSLLRKGLLVLVAVLLCPAGAAFADDGEADLGHHGYVVYEGGRLTMQLRSWNHGPDSLASGAVRVSFSAPVEGRLPRGCERSGPAAVVCETGELRAGAAGGRVLDFGLRVKGAPAEVVVEVRTVRTGPAEPGTRVRDANPGNDRQRVLAPATGDVYYF</sequence>
<dbReference type="RefSeq" id="WP_373312516.1">
    <property type="nucleotide sequence ID" value="NZ_BNBN01000004.1"/>
</dbReference>
<dbReference type="EMBL" id="JACHEM010000003">
    <property type="protein sequence ID" value="MBB6434770.1"/>
    <property type="molecule type" value="Genomic_DNA"/>
</dbReference>
<evidence type="ECO:0000313" key="2">
    <source>
        <dbReference type="EMBL" id="MBB6434770.1"/>
    </source>
</evidence>
<feature type="chain" id="PRO_5031546559" description="DUF11 domain-containing protein" evidence="1">
    <location>
        <begin position="28"/>
        <end position="161"/>
    </location>
</feature>
<comment type="caution">
    <text evidence="2">The sequence shown here is derived from an EMBL/GenBank/DDBJ whole genome shotgun (WGS) entry which is preliminary data.</text>
</comment>
<dbReference type="AlphaFoldDB" id="A0A7X0HBS9"/>
<accession>A0A7X0HBS9</accession>
<gene>
    <name evidence="2" type="ORF">HNQ79_001221</name>
</gene>
<keyword evidence="1" id="KW-0732">Signal</keyword>